<evidence type="ECO:0000313" key="1">
    <source>
        <dbReference type="EMBL" id="TFK65547.1"/>
    </source>
</evidence>
<dbReference type="EMBL" id="ML208433">
    <property type="protein sequence ID" value="TFK65547.1"/>
    <property type="molecule type" value="Genomic_DNA"/>
</dbReference>
<reference evidence="1 2" key="1">
    <citation type="journal article" date="2019" name="Nat. Ecol. Evol.">
        <title>Megaphylogeny resolves global patterns of mushroom evolution.</title>
        <authorList>
            <person name="Varga T."/>
            <person name="Krizsan K."/>
            <person name="Foldi C."/>
            <person name="Dima B."/>
            <person name="Sanchez-Garcia M."/>
            <person name="Sanchez-Ramirez S."/>
            <person name="Szollosi G.J."/>
            <person name="Szarkandi J.G."/>
            <person name="Papp V."/>
            <person name="Albert L."/>
            <person name="Andreopoulos W."/>
            <person name="Angelini C."/>
            <person name="Antonin V."/>
            <person name="Barry K.W."/>
            <person name="Bougher N.L."/>
            <person name="Buchanan P."/>
            <person name="Buyck B."/>
            <person name="Bense V."/>
            <person name="Catcheside P."/>
            <person name="Chovatia M."/>
            <person name="Cooper J."/>
            <person name="Damon W."/>
            <person name="Desjardin D."/>
            <person name="Finy P."/>
            <person name="Geml J."/>
            <person name="Haridas S."/>
            <person name="Hughes K."/>
            <person name="Justo A."/>
            <person name="Karasinski D."/>
            <person name="Kautmanova I."/>
            <person name="Kiss B."/>
            <person name="Kocsube S."/>
            <person name="Kotiranta H."/>
            <person name="LaButti K.M."/>
            <person name="Lechner B.E."/>
            <person name="Liimatainen K."/>
            <person name="Lipzen A."/>
            <person name="Lukacs Z."/>
            <person name="Mihaltcheva S."/>
            <person name="Morgado L.N."/>
            <person name="Niskanen T."/>
            <person name="Noordeloos M.E."/>
            <person name="Ohm R.A."/>
            <person name="Ortiz-Santana B."/>
            <person name="Ovrebo C."/>
            <person name="Racz N."/>
            <person name="Riley R."/>
            <person name="Savchenko A."/>
            <person name="Shiryaev A."/>
            <person name="Soop K."/>
            <person name="Spirin V."/>
            <person name="Szebenyi C."/>
            <person name="Tomsovsky M."/>
            <person name="Tulloss R.E."/>
            <person name="Uehling J."/>
            <person name="Grigoriev I.V."/>
            <person name="Vagvolgyi C."/>
            <person name="Papp T."/>
            <person name="Martin F.M."/>
            <person name="Miettinen O."/>
            <person name="Hibbett D.S."/>
            <person name="Nagy L.G."/>
        </authorList>
    </citation>
    <scope>NUCLEOTIDE SEQUENCE [LARGE SCALE GENOMIC DNA]</scope>
    <source>
        <strain evidence="1 2">NL-1719</strain>
    </source>
</reference>
<organism evidence="1 2">
    <name type="scientific">Pluteus cervinus</name>
    <dbReference type="NCBI Taxonomy" id="181527"/>
    <lineage>
        <taxon>Eukaryota</taxon>
        <taxon>Fungi</taxon>
        <taxon>Dikarya</taxon>
        <taxon>Basidiomycota</taxon>
        <taxon>Agaricomycotina</taxon>
        <taxon>Agaricomycetes</taxon>
        <taxon>Agaricomycetidae</taxon>
        <taxon>Agaricales</taxon>
        <taxon>Pluteineae</taxon>
        <taxon>Pluteaceae</taxon>
        <taxon>Pluteus</taxon>
    </lineage>
</organism>
<protein>
    <submittedName>
        <fullName evidence="1">Uncharacterized protein</fullName>
    </submittedName>
</protein>
<sequence>MPDPLFPAGSALMAPPQDPTTNRSVMVRFKLNTLISEYAVTLNEAMETAFSFALTKFIEDINEKNTPSISRVYQQYKLSPASGTSSNLCISKPIDLLAVVAHETYERSRLSPVSTLFSNDNPTSNPIIEVFEDPRKYHKHPGALFIGKLDLRQRASAASAQDLNLTLSKVLQTALAQKAKRDEEYDQLTDKYRVLLSETERVSLFTYSKSRHFIE</sequence>
<accession>A0ACD3AIY1</accession>
<evidence type="ECO:0000313" key="2">
    <source>
        <dbReference type="Proteomes" id="UP000308600"/>
    </source>
</evidence>
<gene>
    <name evidence="1" type="ORF">BDN72DRAFT_193858</name>
</gene>
<keyword evidence="2" id="KW-1185">Reference proteome</keyword>
<proteinExistence type="predicted"/>
<name>A0ACD3AIY1_9AGAR</name>
<dbReference type="Proteomes" id="UP000308600">
    <property type="component" value="Unassembled WGS sequence"/>
</dbReference>